<comment type="subcellular location">
    <subcellularLocation>
        <location evidence="1">Cell membrane</location>
        <topology evidence="1">Multi-pass membrane protein</topology>
    </subcellularLocation>
</comment>
<evidence type="ECO:0000256" key="6">
    <source>
        <dbReference type="SAM" id="Phobius"/>
    </source>
</evidence>
<dbReference type="OrthoDB" id="3380728at2"/>
<dbReference type="InParanoid" id="A0A543AX59"/>
<dbReference type="EMBL" id="VFOW01000001">
    <property type="protein sequence ID" value="TQL77165.1"/>
    <property type="molecule type" value="Genomic_DNA"/>
</dbReference>
<evidence type="ECO:0000256" key="5">
    <source>
        <dbReference type="ARBA" id="ARBA00023136"/>
    </source>
</evidence>
<feature type="transmembrane region" description="Helical" evidence="6">
    <location>
        <begin position="108"/>
        <end position="127"/>
    </location>
</feature>
<comment type="caution">
    <text evidence="7">The sequence shown here is derived from an EMBL/GenBank/DDBJ whole genome shotgun (WGS) entry which is preliminary data.</text>
</comment>
<feature type="transmembrane region" description="Helical" evidence="6">
    <location>
        <begin position="7"/>
        <end position="32"/>
    </location>
</feature>
<proteinExistence type="predicted"/>
<evidence type="ECO:0000313" key="8">
    <source>
        <dbReference type="Proteomes" id="UP000317043"/>
    </source>
</evidence>
<feature type="transmembrane region" description="Helical" evidence="6">
    <location>
        <begin position="243"/>
        <end position="265"/>
    </location>
</feature>
<keyword evidence="3 6" id="KW-0812">Transmembrane</keyword>
<name>A0A543AX59_9ACTN</name>
<organism evidence="7 8">
    <name type="scientific">Stackebrandtia endophytica</name>
    <dbReference type="NCBI Taxonomy" id="1496996"/>
    <lineage>
        <taxon>Bacteria</taxon>
        <taxon>Bacillati</taxon>
        <taxon>Actinomycetota</taxon>
        <taxon>Actinomycetes</taxon>
        <taxon>Glycomycetales</taxon>
        <taxon>Glycomycetaceae</taxon>
        <taxon>Stackebrandtia</taxon>
    </lineage>
</organism>
<feature type="transmembrane region" description="Helical" evidence="6">
    <location>
        <begin position="316"/>
        <end position="336"/>
    </location>
</feature>
<dbReference type="AlphaFoldDB" id="A0A543AX59"/>
<protein>
    <submittedName>
        <fullName evidence="7">O-antigen/teichoic acid export membrane protein</fullName>
    </submittedName>
</protein>
<dbReference type="RefSeq" id="WP_142039637.1">
    <property type="nucleotide sequence ID" value="NZ_JBHTGS010000001.1"/>
</dbReference>
<keyword evidence="5 6" id="KW-0472">Membrane</keyword>
<accession>A0A543AX59</accession>
<reference evidence="7 8" key="1">
    <citation type="submission" date="2019-06" db="EMBL/GenBank/DDBJ databases">
        <title>Sequencing the genomes of 1000 actinobacteria strains.</title>
        <authorList>
            <person name="Klenk H.-P."/>
        </authorList>
    </citation>
    <scope>NUCLEOTIDE SEQUENCE [LARGE SCALE GENOMIC DNA]</scope>
    <source>
        <strain evidence="7 8">DSM 45928</strain>
    </source>
</reference>
<feature type="transmembrane region" description="Helical" evidence="6">
    <location>
        <begin position="357"/>
        <end position="375"/>
    </location>
</feature>
<feature type="transmembrane region" description="Helical" evidence="6">
    <location>
        <begin position="79"/>
        <end position="102"/>
    </location>
</feature>
<keyword evidence="2" id="KW-1003">Cell membrane</keyword>
<dbReference type="Proteomes" id="UP000317043">
    <property type="component" value="Unassembled WGS sequence"/>
</dbReference>
<keyword evidence="4 6" id="KW-1133">Transmembrane helix</keyword>
<dbReference type="GO" id="GO:0005886">
    <property type="term" value="C:plasma membrane"/>
    <property type="evidence" value="ECO:0007669"/>
    <property type="project" value="UniProtKB-SubCell"/>
</dbReference>
<evidence type="ECO:0000313" key="7">
    <source>
        <dbReference type="EMBL" id="TQL77165.1"/>
    </source>
</evidence>
<feature type="transmembrane region" description="Helical" evidence="6">
    <location>
        <begin position="286"/>
        <end position="304"/>
    </location>
</feature>
<dbReference type="InterPro" id="IPR050833">
    <property type="entry name" value="Poly_Biosynth_Transport"/>
</dbReference>
<feature type="transmembrane region" description="Helical" evidence="6">
    <location>
        <begin position="166"/>
        <end position="187"/>
    </location>
</feature>
<evidence type="ECO:0000256" key="3">
    <source>
        <dbReference type="ARBA" id="ARBA00022692"/>
    </source>
</evidence>
<feature type="transmembrane region" description="Helical" evidence="6">
    <location>
        <begin position="381"/>
        <end position="403"/>
    </location>
</feature>
<feature type="transmembrane region" description="Helical" evidence="6">
    <location>
        <begin position="207"/>
        <end position="231"/>
    </location>
</feature>
<feature type="transmembrane region" description="Helical" evidence="6">
    <location>
        <begin position="38"/>
        <end position="58"/>
    </location>
</feature>
<feature type="transmembrane region" description="Helical" evidence="6">
    <location>
        <begin position="139"/>
        <end position="160"/>
    </location>
</feature>
<evidence type="ECO:0000256" key="1">
    <source>
        <dbReference type="ARBA" id="ARBA00004651"/>
    </source>
</evidence>
<dbReference type="PANTHER" id="PTHR30250">
    <property type="entry name" value="PST FAMILY PREDICTED COLANIC ACID TRANSPORTER"/>
    <property type="match status" value="1"/>
</dbReference>
<gene>
    <name evidence="7" type="ORF">FB566_2715</name>
</gene>
<dbReference type="PANTHER" id="PTHR30250:SF26">
    <property type="entry name" value="PSMA PROTEIN"/>
    <property type="match status" value="1"/>
</dbReference>
<evidence type="ECO:0000256" key="4">
    <source>
        <dbReference type="ARBA" id="ARBA00022989"/>
    </source>
</evidence>
<sequence>MTSRRRAILGIIDQGVVALAAAGGGLLATAVLEPGQAGLAMVSIATVYVTIGVTRAFIGDVLLSHVSRYEGSTRRRMHADAAACAALTGCVVAALLACLWLMWPGDLFAPLIWVVPFIPALLLHDAARYTCQAGMRQDRALLIDLALVGVQAGVVVIVIVTGDVTAGWLLAAWGIGATVAATGWLLLTGVRLFDGRPRRWLAQTRHLSGWFTGTALIGQSQIQLITLMIPGLLGPAAFAGLRLAQLTILQPAQNLVLAMMGLLVPRSSILADNGKVAALRRQTAQLVAAGAGAGLLLVTTAGLLAEPVLAWYRDGAYLEVSALALPVSIQAAIYLMQIPFTALARGMQLARQLFGQYAVFSIVSLGGAAVGAHLGGLTATAWGLTIGSAVGLAVMASLSLSALARMTAPQPVEAAAAT</sequence>
<keyword evidence="8" id="KW-1185">Reference proteome</keyword>
<evidence type="ECO:0000256" key="2">
    <source>
        <dbReference type="ARBA" id="ARBA00022475"/>
    </source>
</evidence>